<dbReference type="EMBL" id="RRCT01000001">
    <property type="protein sequence ID" value="RQW76172.1"/>
    <property type="molecule type" value="Genomic_DNA"/>
</dbReference>
<protein>
    <recommendedName>
        <fullName evidence="3">Lipoprotein</fullName>
    </recommendedName>
</protein>
<dbReference type="Proteomes" id="UP000274033">
    <property type="component" value="Unassembled WGS sequence"/>
</dbReference>
<evidence type="ECO:0000313" key="1">
    <source>
        <dbReference type="EMBL" id="RQW76172.1"/>
    </source>
</evidence>
<evidence type="ECO:0000313" key="2">
    <source>
        <dbReference type="Proteomes" id="UP000274033"/>
    </source>
</evidence>
<reference evidence="1 2" key="1">
    <citation type="journal article" date="2013" name="J. Microbiol.">
        <title>Lysinibacillus chungkukjangi sp. nov., isolated from Chungkukjang, Korean fermented soybean food.</title>
        <authorList>
            <person name="Kim S.J."/>
            <person name="Jang Y.H."/>
            <person name="Hamada M."/>
            <person name="Ahn J.H."/>
            <person name="Weon H.Y."/>
            <person name="Suzuki K."/>
            <person name="Whang K.S."/>
            <person name="Kwon S.W."/>
        </authorList>
    </citation>
    <scope>NUCLEOTIDE SEQUENCE [LARGE SCALE GENOMIC DNA]</scope>
    <source>
        <strain evidence="1 2">MCCC 1A12701</strain>
    </source>
</reference>
<evidence type="ECO:0008006" key="3">
    <source>
        <dbReference type="Google" id="ProtNLM"/>
    </source>
</evidence>
<proteinExistence type="predicted"/>
<dbReference type="OrthoDB" id="2436709at2"/>
<organism evidence="1 2">
    <name type="scientific">Lysinibacillus composti</name>
    <dbReference type="NCBI Taxonomy" id="720633"/>
    <lineage>
        <taxon>Bacteria</taxon>
        <taxon>Bacillati</taxon>
        <taxon>Bacillota</taxon>
        <taxon>Bacilli</taxon>
        <taxon>Bacillales</taxon>
        <taxon>Bacillaceae</taxon>
        <taxon>Lysinibacillus</taxon>
    </lineage>
</organism>
<keyword evidence="2" id="KW-1185">Reference proteome</keyword>
<gene>
    <name evidence="1" type="ORF">EBB45_01075</name>
</gene>
<sequence length="205" mass="23265">MQHFKGYCLFIIFTLLLTGCAGVEKEKSPSNTKLIIESYNMSEKERLLISKTGVEQIEFFKLNGTLKEDDDLQFSVEVFEKGKFKEELIKTWGEIETKYKDSLISFGISDIRNEDHSIKLINGIPSGLATTYYSNNMTSSSFSKLIDEKMTLEKNKPIYLAAWLGTTKNSLRSGGGENGELPPGIEETELAFLYKVLWTDDKEKN</sequence>
<dbReference type="AlphaFoldDB" id="A0A3N9UUR0"/>
<dbReference type="PROSITE" id="PS51257">
    <property type="entry name" value="PROKAR_LIPOPROTEIN"/>
    <property type="match status" value="1"/>
</dbReference>
<comment type="caution">
    <text evidence="1">The sequence shown here is derived from an EMBL/GenBank/DDBJ whole genome shotgun (WGS) entry which is preliminary data.</text>
</comment>
<dbReference type="RefSeq" id="WP_124761745.1">
    <property type="nucleotide sequence ID" value="NZ_JAFBDY010000001.1"/>
</dbReference>
<name>A0A3N9UUR0_9BACI</name>
<accession>A0A3N9UUR0</accession>